<dbReference type="RefSeq" id="XP_009048139.1">
    <property type="nucleotide sequence ID" value="XM_009049891.1"/>
</dbReference>
<dbReference type="Pfam" id="PF04749">
    <property type="entry name" value="PLAC8"/>
    <property type="match status" value="1"/>
</dbReference>
<dbReference type="KEGG" id="lgi:LOTGIDRAFT_225418"/>
<dbReference type="OMA" id="ICIIAYV"/>
<dbReference type="Proteomes" id="UP000030746">
    <property type="component" value="Unassembled WGS sequence"/>
</dbReference>
<gene>
    <name evidence="2" type="ORF">LOTGIDRAFT_225418</name>
</gene>
<evidence type="ECO:0000313" key="3">
    <source>
        <dbReference type="Proteomes" id="UP000030746"/>
    </source>
</evidence>
<sequence>MSNSFQHGLFGCFDNIGLCVISWLIPCYQFGKNAEKVGESCILCGVLSLVPILDLILGAHIRTKIRDSKGIQGSFVTDLLYWFCCPCCSLVQESQELEGVVVQSIARQ</sequence>
<dbReference type="NCBIfam" id="TIGR01571">
    <property type="entry name" value="A_thal_Cys_rich"/>
    <property type="match status" value="1"/>
</dbReference>
<dbReference type="EMBL" id="KB200522">
    <property type="protein sequence ID" value="ESP01196.1"/>
    <property type="molecule type" value="Genomic_DNA"/>
</dbReference>
<keyword evidence="3" id="KW-1185">Reference proteome</keyword>
<protein>
    <submittedName>
        <fullName evidence="2">Uncharacterized protein</fullName>
    </submittedName>
</protein>
<dbReference type="STRING" id="225164.V4B1L0"/>
<comment type="similarity">
    <text evidence="1">Belongs to the cornifelin family.</text>
</comment>
<dbReference type="CTD" id="20247281"/>
<proteinExistence type="inferred from homology"/>
<dbReference type="OrthoDB" id="1045822at2759"/>
<dbReference type="AlphaFoldDB" id="V4B1L0"/>
<evidence type="ECO:0000313" key="2">
    <source>
        <dbReference type="EMBL" id="ESP01196.1"/>
    </source>
</evidence>
<accession>V4B1L0</accession>
<dbReference type="GeneID" id="20247281"/>
<name>V4B1L0_LOTGI</name>
<dbReference type="HOGENOM" id="CLU_083147_6_1_1"/>
<dbReference type="PANTHER" id="PTHR15907">
    <property type="entry name" value="DUF614 FAMILY PROTEIN-RELATED"/>
    <property type="match status" value="1"/>
</dbReference>
<dbReference type="InterPro" id="IPR006461">
    <property type="entry name" value="PLAC_motif_containing"/>
</dbReference>
<reference evidence="2 3" key="1">
    <citation type="journal article" date="2013" name="Nature">
        <title>Insights into bilaterian evolution from three spiralian genomes.</title>
        <authorList>
            <person name="Simakov O."/>
            <person name="Marletaz F."/>
            <person name="Cho S.J."/>
            <person name="Edsinger-Gonzales E."/>
            <person name="Havlak P."/>
            <person name="Hellsten U."/>
            <person name="Kuo D.H."/>
            <person name="Larsson T."/>
            <person name="Lv J."/>
            <person name="Arendt D."/>
            <person name="Savage R."/>
            <person name="Osoegawa K."/>
            <person name="de Jong P."/>
            <person name="Grimwood J."/>
            <person name="Chapman J.A."/>
            <person name="Shapiro H."/>
            <person name="Aerts A."/>
            <person name="Otillar R.P."/>
            <person name="Terry A.Y."/>
            <person name="Boore J.L."/>
            <person name="Grigoriev I.V."/>
            <person name="Lindberg D.R."/>
            <person name="Seaver E.C."/>
            <person name="Weisblat D.A."/>
            <person name="Putnam N.H."/>
            <person name="Rokhsar D.S."/>
        </authorList>
    </citation>
    <scope>NUCLEOTIDE SEQUENCE [LARGE SCALE GENOMIC DNA]</scope>
</reference>
<organism evidence="2 3">
    <name type="scientific">Lottia gigantea</name>
    <name type="common">Giant owl limpet</name>
    <dbReference type="NCBI Taxonomy" id="225164"/>
    <lineage>
        <taxon>Eukaryota</taxon>
        <taxon>Metazoa</taxon>
        <taxon>Spiralia</taxon>
        <taxon>Lophotrochozoa</taxon>
        <taxon>Mollusca</taxon>
        <taxon>Gastropoda</taxon>
        <taxon>Patellogastropoda</taxon>
        <taxon>Lottioidea</taxon>
        <taxon>Lottiidae</taxon>
        <taxon>Lottia</taxon>
    </lineage>
</organism>
<evidence type="ECO:0000256" key="1">
    <source>
        <dbReference type="ARBA" id="ARBA00009024"/>
    </source>
</evidence>